<proteinExistence type="predicted"/>
<comment type="caution">
    <text evidence="2">The sequence shown here is derived from an EMBL/GenBank/DDBJ whole genome shotgun (WGS) entry which is preliminary data.</text>
</comment>
<dbReference type="PANTHER" id="PTHR47129">
    <property type="entry name" value="QUINONE OXIDOREDUCTASE 2"/>
    <property type="match status" value="1"/>
</dbReference>
<gene>
    <name evidence="2" type="ORF">G8E10_12780</name>
</gene>
<dbReference type="InterPro" id="IPR036291">
    <property type="entry name" value="NAD(P)-bd_dom_sf"/>
</dbReference>
<dbReference type="RefSeq" id="WP_167129369.1">
    <property type="nucleotide sequence ID" value="NZ_JAANCM010000005.1"/>
</dbReference>
<dbReference type="Gene3D" id="3.40.50.720">
    <property type="entry name" value="NAD(P)-binding Rossmann-like Domain"/>
    <property type="match status" value="1"/>
</dbReference>
<keyword evidence="3" id="KW-1185">Reference proteome</keyword>
<evidence type="ECO:0000313" key="2">
    <source>
        <dbReference type="EMBL" id="NHT76616.1"/>
    </source>
</evidence>
<dbReference type="Pfam" id="PF05368">
    <property type="entry name" value="NmrA"/>
    <property type="match status" value="1"/>
</dbReference>
<evidence type="ECO:0000313" key="3">
    <source>
        <dbReference type="Proteomes" id="UP001155840"/>
    </source>
</evidence>
<dbReference type="PANTHER" id="PTHR47129:SF1">
    <property type="entry name" value="NMRA-LIKE DOMAIN-CONTAINING PROTEIN"/>
    <property type="match status" value="1"/>
</dbReference>
<name>A0AA43ZGE0_9HYPH</name>
<dbReference type="InterPro" id="IPR052718">
    <property type="entry name" value="NmrA-type_oxidoreductase"/>
</dbReference>
<feature type="domain" description="NmrA-like" evidence="1">
    <location>
        <begin position="2"/>
        <end position="238"/>
    </location>
</feature>
<dbReference type="CDD" id="cd05269">
    <property type="entry name" value="TMR_SDR_a"/>
    <property type="match status" value="1"/>
</dbReference>
<dbReference type="EMBL" id="JAANCM010000005">
    <property type="protein sequence ID" value="NHT76616.1"/>
    <property type="molecule type" value="Genomic_DNA"/>
</dbReference>
<sequence>MSTILVTGASGQFGRLVLDALLASGKVAPADIVAASRDTGKLAAYAEKGVTLRTADFDDTATLDAAFQGIDKALIISTDALAVPGQRLTQHRNAVTAAKRAGVGRLFYTSLPNAETSAVTFAPDHLGTEEAIKASGLAYTILRNSWYMENLFLSLPSALQSGTWYTSASDGRTSYVARADLAAATVAALLADETGNVTLTLTGPVGYTNAEVAALVSEVTGKPLAVVNLTDEQLAEGLAGAGLPGFLIPTLVSFDANTRLGHIEIVTDSVETLTGRPSTSLKAFLEANKAALAG</sequence>
<protein>
    <submittedName>
        <fullName evidence="2">SDR family oxidoreductase</fullName>
    </submittedName>
</protein>
<dbReference type="Proteomes" id="UP001155840">
    <property type="component" value="Unassembled WGS sequence"/>
</dbReference>
<dbReference type="Gene3D" id="3.90.25.10">
    <property type="entry name" value="UDP-galactose 4-epimerase, domain 1"/>
    <property type="match status" value="1"/>
</dbReference>
<dbReference type="InterPro" id="IPR008030">
    <property type="entry name" value="NmrA-like"/>
</dbReference>
<evidence type="ECO:0000259" key="1">
    <source>
        <dbReference type="Pfam" id="PF05368"/>
    </source>
</evidence>
<organism evidence="2 3">
    <name type="scientific">Ferranicluibacter rubi</name>
    <dbReference type="NCBI Taxonomy" id="2715133"/>
    <lineage>
        <taxon>Bacteria</taxon>
        <taxon>Pseudomonadati</taxon>
        <taxon>Pseudomonadota</taxon>
        <taxon>Alphaproteobacteria</taxon>
        <taxon>Hyphomicrobiales</taxon>
        <taxon>Rhizobiaceae</taxon>
        <taxon>Ferranicluibacter</taxon>
    </lineage>
</organism>
<dbReference type="SUPFAM" id="SSF51735">
    <property type="entry name" value="NAD(P)-binding Rossmann-fold domains"/>
    <property type="match status" value="1"/>
</dbReference>
<accession>A0AA43ZGE0</accession>
<reference evidence="2" key="1">
    <citation type="submission" date="2020-03" db="EMBL/GenBank/DDBJ databases">
        <title>Ferranicluibacter endophyticum gen. nov., sp. nov., a new genus isolated from Rubus ulmifolius Schott. stem.</title>
        <authorList>
            <person name="Roca-Couso R."/>
            <person name="Flores-Felix J.D."/>
            <person name="Igual J.M."/>
            <person name="Rivas R."/>
        </authorList>
    </citation>
    <scope>NUCLEOTIDE SEQUENCE</scope>
    <source>
        <strain evidence="2">CRRU44</strain>
    </source>
</reference>
<dbReference type="AlphaFoldDB" id="A0AA43ZGE0"/>